<reference evidence="2 3" key="1">
    <citation type="journal article" date="2024" name="BMC Genomics">
        <title>De novo assembly and annotation of Popillia japonica's genome with initial clues to its potential as an invasive pest.</title>
        <authorList>
            <person name="Cucini C."/>
            <person name="Boschi S."/>
            <person name="Funari R."/>
            <person name="Cardaioli E."/>
            <person name="Iannotti N."/>
            <person name="Marturano G."/>
            <person name="Paoli F."/>
            <person name="Bruttini M."/>
            <person name="Carapelli A."/>
            <person name="Frati F."/>
            <person name="Nardi F."/>
        </authorList>
    </citation>
    <scope>NUCLEOTIDE SEQUENCE [LARGE SCALE GENOMIC DNA]</scope>
    <source>
        <strain evidence="2">DMR45628</strain>
    </source>
</reference>
<proteinExistence type="predicted"/>
<evidence type="ECO:0000256" key="1">
    <source>
        <dbReference type="SAM" id="MobiDB-lite"/>
    </source>
</evidence>
<evidence type="ECO:0000313" key="3">
    <source>
        <dbReference type="Proteomes" id="UP001458880"/>
    </source>
</evidence>
<feature type="region of interest" description="Disordered" evidence="1">
    <location>
        <begin position="17"/>
        <end position="58"/>
    </location>
</feature>
<evidence type="ECO:0000313" key="2">
    <source>
        <dbReference type="EMBL" id="KAK9685888.1"/>
    </source>
</evidence>
<dbReference type="Proteomes" id="UP001458880">
    <property type="component" value="Unassembled WGS sequence"/>
</dbReference>
<organism evidence="2 3">
    <name type="scientific">Popillia japonica</name>
    <name type="common">Japanese beetle</name>
    <dbReference type="NCBI Taxonomy" id="7064"/>
    <lineage>
        <taxon>Eukaryota</taxon>
        <taxon>Metazoa</taxon>
        <taxon>Ecdysozoa</taxon>
        <taxon>Arthropoda</taxon>
        <taxon>Hexapoda</taxon>
        <taxon>Insecta</taxon>
        <taxon>Pterygota</taxon>
        <taxon>Neoptera</taxon>
        <taxon>Endopterygota</taxon>
        <taxon>Coleoptera</taxon>
        <taxon>Polyphaga</taxon>
        <taxon>Scarabaeiformia</taxon>
        <taxon>Scarabaeidae</taxon>
        <taxon>Rutelinae</taxon>
        <taxon>Popillia</taxon>
    </lineage>
</organism>
<dbReference type="AlphaFoldDB" id="A0AAW1I981"/>
<keyword evidence="3" id="KW-1185">Reference proteome</keyword>
<name>A0AAW1I981_POPJA</name>
<accession>A0AAW1I981</accession>
<comment type="caution">
    <text evidence="2">The sequence shown here is derived from an EMBL/GenBank/DDBJ whole genome shotgun (WGS) entry which is preliminary data.</text>
</comment>
<dbReference type="EMBL" id="JASPKY010000742">
    <property type="protein sequence ID" value="KAK9685888.1"/>
    <property type="molecule type" value="Genomic_DNA"/>
</dbReference>
<gene>
    <name evidence="2" type="ORF">QE152_g37596</name>
</gene>
<protein>
    <submittedName>
        <fullName evidence="2">Uncharacterized protein</fullName>
    </submittedName>
</protein>
<sequence>MREQAIDTSKVRLCLPQEAQKSASGTSGAVKRAVSARSTPEEKATKRTKSKPGVADAAIPSIGTEDEVSAANDTYAGIWIHLIALL</sequence>